<evidence type="ECO:0000256" key="1">
    <source>
        <dbReference type="SAM" id="MobiDB-lite"/>
    </source>
</evidence>
<keyword evidence="3" id="KW-1185">Reference proteome</keyword>
<dbReference type="PANTHER" id="PTHR33511">
    <property type="entry name" value="OS06G0632400 PROTEIN"/>
    <property type="match status" value="1"/>
</dbReference>
<comment type="caution">
    <text evidence="2">The sequence shown here is derived from an EMBL/GenBank/DDBJ whole genome shotgun (WGS) entry which is preliminary data.</text>
</comment>
<name>A0AAU9RUH2_THLAR</name>
<gene>
    <name evidence="2" type="ORF">TAV2_LOCUS8638</name>
</gene>
<protein>
    <submittedName>
        <fullName evidence="2">Uncharacterized protein</fullName>
    </submittedName>
</protein>
<dbReference type="EMBL" id="CAJVSB020000437">
    <property type="protein sequence ID" value="CAH2050791.1"/>
    <property type="molecule type" value="Genomic_DNA"/>
</dbReference>
<sequence length="75" mass="8759">MGGDNKQSKSRFSSVFKPKRSTSRVVDYSWDGSVKTYKAWRSDEDRDHWVADHDIDRKTSDYIAMRLASINDNDK</sequence>
<accession>A0AAU9RUH2</accession>
<evidence type="ECO:0000313" key="2">
    <source>
        <dbReference type="EMBL" id="CAH2050791.1"/>
    </source>
</evidence>
<organism evidence="2 3">
    <name type="scientific">Thlaspi arvense</name>
    <name type="common">Field penny-cress</name>
    <dbReference type="NCBI Taxonomy" id="13288"/>
    <lineage>
        <taxon>Eukaryota</taxon>
        <taxon>Viridiplantae</taxon>
        <taxon>Streptophyta</taxon>
        <taxon>Embryophyta</taxon>
        <taxon>Tracheophyta</taxon>
        <taxon>Spermatophyta</taxon>
        <taxon>Magnoliopsida</taxon>
        <taxon>eudicotyledons</taxon>
        <taxon>Gunneridae</taxon>
        <taxon>Pentapetalae</taxon>
        <taxon>rosids</taxon>
        <taxon>malvids</taxon>
        <taxon>Brassicales</taxon>
        <taxon>Brassicaceae</taxon>
        <taxon>Thlaspideae</taxon>
        <taxon>Thlaspi</taxon>
    </lineage>
</organism>
<evidence type="ECO:0000313" key="3">
    <source>
        <dbReference type="Proteomes" id="UP000836841"/>
    </source>
</evidence>
<proteinExistence type="predicted"/>
<dbReference type="Proteomes" id="UP000836841">
    <property type="component" value="Unassembled WGS sequence"/>
</dbReference>
<dbReference type="AlphaFoldDB" id="A0AAU9RUH2"/>
<feature type="region of interest" description="Disordered" evidence="1">
    <location>
        <begin position="1"/>
        <end position="22"/>
    </location>
</feature>
<reference evidence="2 3" key="1">
    <citation type="submission" date="2022-03" db="EMBL/GenBank/DDBJ databases">
        <authorList>
            <person name="Nunn A."/>
            <person name="Chopra R."/>
            <person name="Nunn A."/>
            <person name="Contreras Garrido A."/>
        </authorList>
    </citation>
    <scope>NUCLEOTIDE SEQUENCE [LARGE SCALE GENOMIC DNA]</scope>
</reference>